<dbReference type="Gene3D" id="3.40.1190.20">
    <property type="match status" value="1"/>
</dbReference>
<keyword evidence="6 17" id="KW-0547">Nucleotide-binding</keyword>
<dbReference type="SUPFAM" id="SSF64153">
    <property type="entry name" value="YjeF N-terminal domain-like"/>
    <property type="match status" value="1"/>
</dbReference>
<evidence type="ECO:0000259" key="20">
    <source>
        <dbReference type="PROSITE" id="PS51383"/>
    </source>
</evidence>
<feature type="binding site" evidence="18">
    <location>
        <position position="166"/>
    </location>
    <ligand>
        <name>K(+)</name>
        <dbReference type="ChEBI" id="CHEBI:29103"/>
    </ligand>
</feature>
<evidence type="ECO:0000256" key="18">
    <source>
        <dbReference type="HAMAP-Rule" id="MF_01966"/>
    </source>
</evidence>
<evidence type="ECO:0000256" key="7">
    <source>
        <dbReference type="ARBA" id="ARBA00022840"/>
    </source>
</evidence>
<comment type="similarity">
    <text evidence="17">Belongs to the NnrD/CARKD family.</text>
</comment>
<dbReference type="PANTHER" id="PTHR12592">
    <property type="entry name" value="ATP-DEPENDENT (S)-NAD(P)H-HYDRATE DEHYDRATASE FAMILY MEMBER"/>
    <property type="match status" value="1"/>
</dbReference>
<comment type="function">
    <text evidence="14 19">Bifunctional enzyme that catalyzes the epimerization of the S- and R-forms of NAD(P)HX and the dehydration of the S-form of NAD(P)HX at the expense of ADP, which is converted to AMP. This allows the repair of both epimers of NAD(P)HX, a damaged form of NAD(P)H that is a result of enzymatic or heat-dependent hydration.</text>
</comment>
<keyword evidence="7 17" id="KW-0067">ATP-binding</keyword>
<proteinExistence type="inferred from homology"/>
<evidence type="ECO:0000256" key="8">
    <source>
        <dbReference type="ARBA" id="ARBA00022857"/>
    </source>
</evidence>
<dbReference type="Gene3D" id="3.40.50.10260">
    <property type="entry name" value="YjeF N-terminal domain"/>
    <property type="match status" value="1"/>
</dbReference>
<comment type="function">
    <text evidence="18">Catalyzes the epimerization of the S- and R-forms of NAD(P)HX, a damaged form of NAD(P)H that is a result of enzymatic or heat-dependent hydration. This is a prerequisite for the S-specific NAD(P)H-hydrate dehydratase to allow the repair of both epimers of NAD(P)HX.</text>
</comment>
<feature type="binding site" evidence="18">
    <location>
        <position position="130"/>
    </location>
    <ligand>
        <name>K(+)</name>
        <dbReference type="ChEBI" id="CHEBI:29103"/>
    </ligand>
</feature>
<feature type="binding site" evidence="18">
    <location>
        <begin position="67"/>
        <end position="71"/>
    </location>
    <ligand>
        <name>(6S)-NADPHX</name>
        <dbReference type="ChEBI" id="CHEBI:64076"/>
    </ligand>
</feature>
<evidence type="ECO:0000256" key="4">
    <source>
        <dbReference type="ARBA" id="ARBA00009524"/>
    </source>
</evidence>
<dbReference type="EC" id="5.1.99.6" evidence="19"/>
<feature type="domain" description="YjeF C-terminal" evidence="20">
    <location>
        <begin position="230"/>
        <end position="496"/>
    </location>
</feature>
<dbReference type="CDD" id="cd01171">
    <property type="entry name" value="YXKO-related"/>
    <property type="match status" value="1"/>
</dbReference>
<comment type="function">
    <text evidence="17">Catalyzes the dehydration of the S-form of NAD(P)HX at the expense of ADP, which is converted to AMP. Together with NAD(P)HX epimerase, which catalyzes the epimerization of the S- and R-forms, the enzyme allows the repair of both epimers of NAD(P)HX, a damaged form of NAD(P)H that is a result of enzymatic or heat-dependent hydration.</text>
</comment>
<feature type="binding site" evidence="17">
    <location>
        <position position="372"/>
    </location>
    <ligand>
        <name>(6S)-NADPHX</name>
        <dbReference type="ChEBI" id="CHEBI:64076"/>
    </ligand>
</feature>
<evidence type="ECO:0000256" key="1">
    <source>
        <dbReference type="ARBA" id="ARBA00000013"/>
    </source>
</evidence>
<evidence type="ECO:0000256" key="2">
    <source>
        <dbReference type="ARBA" id="ARBA00000909"/>
    </source>
</evidence>
<dbReference type="PIRSF" id="PIRSF017184">
    <property type="entry name" value="Nnr"/>
    <property type="match status" value="1"/>
</dbReference>
<evidence type="ECO:0000256" key="11">
    <source>
        <dbReference type="ARBA" id="ARBA00023235"/>
    </source>
</evidence>
<evidence type="ECO:0000256" key="15">
    <source>
        <dbReference type="ARBA" id="ARBA00048238"/>
    </source>
</evidence>
<accession>A0A558CUK3</accession>
<dbReference type="GO" id="GO:0052855">
    <property type="term" value="F:ADP-dependent NAD(P)H-hydrate dehydratase activity"/>
    <property type="evidence" value="ECO:0007669"/>
    <property type="project" value="UniProtKB-UniRule"/>
</dbReference>
<dbReference type="NCBIfam" id="TIGR00196">
    <property type="entry name" value="yjeF_cterm"/>
    <property type="match status" value="1"/>
</dbReference>
<evidence type="ECO:0000256" key="16">
    <source>
        <dbReference type="ARBA" id="ARBA00049209"/>
    </source>
</evidence>
<sequence>MTITKRSDLPDALYLAEQVRMLDQTAINQFHLPGFALMERAGTAAFNLLRERWPQASNITILCGTGNNGGDGYVVARLALEGGCNVQLLQLGDSTKIAGHARAHADRYRAIGGVVELYESIDPDRDLIVDAVLGTGLEREVTGLWRDALEAVNQHAAPVLSLDIPSGLNSDSGGIMGAAIQADATITFIGLKRGMFSGEGPACCGEIAFDDLAIPGEVYGAVSSATRKLQWADYARKLRPRSRTQHKGQSGHLLLVGGDVGMLGAISIAGQAAMRTGAGLVSIATRREHAALIASQRPELMCHAVEKAALLAPLLERADAVVIGPGLNKSDWSLTMLRRVLESGLPLVMDADALNLLAGEPEIRDNWVLTPHPGEAGRLLGCSTATVQLDRFTAVTELQQRYGGVILLKGAGTLIYGGDLIGLCSEGNPGMAVGGMGDLLSGIIGSLIVQGESLREAACMGACLHARAADLAARGGEKGMIAPDLLPFLRRLMNPECAE</sequence>
<evidence type="ECO:0000256" key="6">
    <source>
        <dbReference type="ARBA" id="ARBA00022741"/>
    </source>
</evidence>
<dbReference type="Pfam" id="PF01256">
    <property type="entry name" value="Carb_kinase"/>
    <property type="match status" value="1"/>
</dbReference>
<evidence type="ECO:0000259" key="21">
    <source>
        <dbReference type="PROSITE" id="PS51385"/>
    </source>
</evidence>
<dbReference type="EMBL" id="VMRY01000070">
    <property type="protein sequence ID" value="TVT52426.1"/>
    <property type="molecule type" value="Genomic_DNA"/>
</dbReference>
<evidence type="ECO:0000256" key="19">
    <source>
        <dbReference type="PIRNR" id="PIRNR017184"/>
    </source>
</evidence>
<evidence type="ECO:0000256" key="9">
    <source>
        <dbReference type="ARBA" id="ARBA00022958"/>
    </source>
</evidence>
<comment type="similarity">
    <text evidence="3 19">In the N-terminal section; belongs to the NnrE/AIBP family.</text>
</comment>
<dbReference type="Proteomes" id="UP000317355">
    <property type="component" value="Unassembled WGS sequence"/>
</dbReference>
<dbReference type="EC" id="4.2.1.136" evidence="19"/>
<comment type="catalytic activity">
    <reaction evidence="1 18 19">
        <text>(6R)-NADHX = (6S)-NADHX</text>
        <dbReference type="Rhea" id="RHEA:32215"/>
        <dbReference type="ChEBI" id="CHEBI:64074"/>
        <dbReference type="ChEBI" id="CHEBI:64075"/>
        <dbReference type="EC" id="5.1.99.6"/>
    </reaction>
</comment>
<comment type="cofactor">
    <cofactor evidence="18 19">
        <name>K(+)</name>
        <dbReference type="ChEBI" id="CHEBI:29103"/>
    </cofactor>
    <text evidence="18 19">Binds 1 potassium ion per subunit.</text>
</comment>
<dbReference type="NCBIfam" id="TIGR00197">
    <property type="entry name" value="yjeF_nterm"/>
    <property type="match status" value="1"/>
</dbReference>
<feature type="binding site" evidence="18">
    <location>
        <begin position="134"/>
        <end position="140"/>
    </location>
    <ligand>
        <name>(6S)-NADPHX</name>
        <dbReference type="ChEBI" id="CHEBI:64076"/>
    </ligand>
</feature>
<feature type="domain" description="YjeF N-terminal" evidence="21">
    <location>
        <begin position="19"/>
        <end position="220"/>
    </location>
</feature>
<evidence type="ECO:0000313" key="22">
    <source>
        <dbReference type="EMBL" id="TVT52426.1"/>
    </source>
</evidence>
<dbReference type="AlphaFoldDB" id="A0A558CUK3"/>
<dbReference type="HAMAP" id="MF_01966">
    <property type="entry name" value="NADHX_epimerase"/>
    <property type="match status" value="1"/>
</dbReference>
<evidence type="ECO:0000256" key="12">
    <source>
        <dbReference type="ARBA" id="ARBA00023239"/>
    </source>
</evidence>
<dbReference type="SUPFAM" id="SSF53613">
    <property type="entry name" value="Ribokinase-like"/>
    <property type="match status" value="1"/>
</dbReference>
<evidence type="ECO:0000313" key="23">
    <source>
        <dbReference type="Proteomes" id="UP000317355"/>
    </source>
</evidence>
<feature type="binding site" evidence="17">
    <location>
        <position position="326"/>
    </location>
    <ligand>
        <name>(6S)-NADPHX</name>
        <dbReference type="ChEBI" id="CHEBI:64076"/>
    </ligand>
</feature>
<keyword evidence="8 17" id="KW-0521">NADP</keyword>
<keyword evidence="10 17" id="KW-0520">NAD</keyword>
<dbReference type="InterPro" id="IPR004443">
    <property type="entry name" value="YjeF_N_dom"/>
</dbReference>
<comment type="catalytic activity">
    <reaction evidence="2 18 19">
        <text>(6R)-NADPHX = (6S)-NADPHX</text>
        <dbReference type="Rhea" id="RHEA:32227"/>
        <dbReference type="ChEBI" id="CHEBI:64076"/>
        <dbReference type="ChEBI" id="CHEBI:64077"/>
        <dbReference type="EC" id="5.1.99.6"/>
    </reaction>
</comment>
<evidence type="ECO:0000256" key="13">
    <source>
        <dbReference type="ARBA" id="ARBA00023268"/>
    </source>
</evidence>
<keyword evidence="13" id="KW-0511">Multifunctional enzyme</keyword>
<dbReference type="GO" id="GO:0005524">
    <property type="term" value="F:ATP binding"/>
    <property type="evidence" value="ECO:0007669"/>
    <property type="project" value="UniProtKB-UniRule"/>
</dbReference>
<comment type="caution">
    <text evidence="18">Lacks conserved residue(s) required for the propagation of feature annotation.</text>
</comment>
<reference evidence="22 23" key="1">
    <citation type="submission" date="2019-07" db="EMBL/GenBank/DDBJ databases">
        <title>The pathways for chlorine oxyanion respiration interact through the shared metabolite chlorate.</title>
        <authorList>
            <person name="Barnum T.P."/>
            <person name="Cheng Y."/>
            <person name="Hill K.A."/>
            <person name="Lucas L.N."/>
            <person name="Carlson H.K."/>
            <person name="Coates J.D."/>
        </authorList>
    </citation>
    <scope>NUCLEOTIDE SEQUENCE [LARGE SCALE GENOMIC DNA]</scope>
    <source>
        <strain evidence="22">BK-3</strain>
    </source>
</reference>
<comment type="similarity">
    <text evidence="18">Belongs to the NnrE/AIBP family.</text>
</comment>
<evidence type="ECO:0000256" key="17">
    <source>
        <dbReference type="HAMAP-Rule" id="MF_01965"/>
    </source>
</evidence>
<keyword evidence="11 18" id="KW-0413">Isomerase</keyword>
<feature type="binding site" evidence="18">
    <location>
        <position position="68"/>
    </location>
    <ligand>
        <name>K(+)</name>
        <dbReference type="ChEBI" id="CHEBI:29103"/>
    </ligand>
</feature>
<evidence type="ECO:0000256" key="10">
    <source>
        <dbReference type="ARBA" id="ARBA00023027"/>
    </source>
</evidence>
<dbReference type="GO" id="GO:0052856">
    <property type="term" value="F:NAD(P)HX epimerase activity"/>
    <property type="evidence" value="ECO:0007669"/>
    <property type="project" value="UniProtKB-UniRule"/>
</dbReference>
<evidence type="ECO:0000256" key="3">
    <source>
        <dbReference type="ARBA" id="ARBA00006001"/>
    </source>
</evidence>
<dbReference type="PROSITE" id="PS51383">
    <property type="entry name" value="YJEF_C_3"/>
    <property type="match status" value="1"/>
</dbReference>
<comment type="cofactor">
    <cofactor evidence="17">
        <name>Mg(2+)</name>
        <dbReference type="ChEBI" id="CHEBI:18420"/>
    </cofactor>
</comment>
<dbReference type="GO" id="GO:0046496">
    <property type="term" value="P:nicotinamide nucleotide metabolic process"/>
    <property type="evidence" value="ECO:0007669"/>
    <property type="project" value="UniProtKB-UniRule"/>
</dbReference>
<comment type="caution">
    <text evidence="22">The sequence shown here is derived from an EMBL/GenBank/DDBJ whole genome shotgun (WGS) entry which is preliminary data.</text>
</comment>
<dbReference type="Pfam" id="PF03853">
    <property type="entry name" value="YjeF_N"/>
    <property type="match status" value="1"/>
</dbReference>
<keyword evidence="12 17" id="KW-0456">Lyase</keyword>
<evidence type="ECO:0000256" key="5">
    <source>
        <dbReference type="ARBA" id="ARBA00022723"/>
    </source>
</evidence>
<comment type="subunit">
    <text evidence="17">Homotetramer.</text>
</comment>
<protein>
    <recommendedName>
        <fullName evidence="19">Bifunctional NAD(P)H-hydrate repair enzyme</fullName>
    </recommendedName>
    <alternativeName>
        <fullName evidence="19">Nicotinamide nucleotide repair protein</fullName>
    </alternativeName>
    <domain>
        <recommendedName>
            <fullName evidence="19">ADP-dependent (S)-NAD(P)H-hydrate dehydratase</fullName>
            <ecNumber evidence="19">4.2.1.136</ecNumber>
        </recommendedName>
        <alternativeName>
            <fullName evidence="19">ADP-dependent NAD(P)HX dehydratase</fullName>
        </alternativeName>
    </domain>
    <domain>
        <recommendedName>
            <fullName evidence="19">NAD(P)H-hydrate epimerase</fullName>
            <ecNumber evidence="19">5.1.99.6</ecNumber>
        </recommendedName>
    </domain>
</protein>
<organism evidence="22 23">
    <name type="scientific">Sedimenticola thiotaurini</name>
    <dbReference type="NCBI Taxonomy" id="1543721"/>
    <lineage>
        <taxon>Bacteria</taxon>
        <taxon>Pseudomonadati</taxon>
        <taxon>Pseudomonadota</taxon>
        <taxon>Gammaproteobacteria</taxon>
        <taxon>Chromatiales</taxon>
        <taxon>Sedimenticolaceae</taxon>
        <taxon>Sedimenticola</taxon>
    </lineage>
</organism>
<feature type="binding site" evidence="18">
    <location>
        <position position="163"/>
    </location>
    <ligand>
        <name>(6S)-NADPHX</name>
        <dbReference type="ChEBI" id="CHEBI:64076"/>
    </ligand>
</feature>
<dbReference type="GO" id="GO:0110051">
    <property type="term" value="P:metabolite repair"/>
    <property type="evidence" value="ECO:0007669"/>
    <property type="project" value="TreeGrafter"/>
</dbReference>
<feature type="binding site" evidence="17">
    <location>
        <position position="265"/>
    </location>
    <ligand>
        <name>(6S)-NADPHX</name>
        <dbReference type="ChEBI" id="CHEBI:64076"/>
    </ligand>
</feature>
<name>A0A558CUK3_9GAMM</name>
<dbReference type="HAMAP" id="MF_01965">
    <property type="entry name" value="NADHX_dehydratase"/>
    <property type="match status" value="1"/>
</dbReference>
<dbReference type="PROSITE" id="PS51385">
    <property type="entry name" value="YJEF_N"/>
    <property type="match status" value="1"/>
</dbReference>
<dbReference type="InterPro" id="IPR029056">
    <property type="entry name" value="Ribokinase-like"/>
</dbReference>
<dbReference type="InterPro" id="IPR000631">
    <property type="entry name" value="CARKD"/>
</dbReference>
<feature type="binding site" evidence="17">
    <location>
        <position position="438"/>
    </location>
    <ligand>
        <name>(6S)-NADPHX</name>
        <dbReference type="ChEBI" id="CHEBI:64076"/>
    </ligand>
</feature>
<comment type="catalytic activity">
    <reaction evidence="16 17 19">
        <text>(6S)-NADPHX + ADP = AMP + phosphate + NADPH + H(+)</text>
        <dbReference type="Rhea" id="RHEA:32235"/>
        <dbReference type="ChEBI" id="CHEBI:15378"/>
        <dbReference type="ChEBI" id="CHEBI:43474"/>
        <dbReference type="ChEBI" id="CHEBI:57783"/>
        <dbReference type="ChEBI" id="CHEBI:64076"/>
        <dbReference type="ChEBI" id="CHEBI:456215"/>
        <dbReference type="ChEBI" id="CHEBI:456216"/>
        <dbReference type="EC" id="4.2.1.136"/>
    </reaction>
</comment>
<evidence type="ECO:0000256" key="14">
    <source>
        <dbReference type="ARBA" id="ARBA00025153"/>
    </source>
</evidence>
<dbReference type="PANTHER" id="PTHR12592:SF0">
    <property type="entry name" value="ATP-DEPENDENT (S)-NAD(P)H-HYDRATE DEHYDRATASE"/>
    <property type="match status" value="1"/>
</dbReference>
<keyword evidence="5 18" id="KW-0479">Metal-binding</keyword>
<comment type="similarity">
    <text evidence="4 19">In the C-terminal section; belongs to the NnrD/CARKD family.</text>
</comment>
<feature type="binding site" evidence="17">
    <location>
        <begin position="409"/>
        <end position="413"/>
    </location>
    <ligand>
        <name>AMP</name>
        <dbReference type="ChEBI" id="CHEBI:456215"/>
    </ligand>
</feature>
<gene>
    <name evidence="17" type="primary">nnrD</name>
    <name evidence="18" type="synonym">nnrE</name>
    <name evidence="22" type="ORF">FHK82_13790</name>
</gene>
<dbReference type="InterPro" id="IPR036652">
    <property type="entry name" value="YjeF_N_dom_sf"/>
</dbReference>
<feature type="binding site" evidence="17">
    <location>
        <position position="437"/>
    </location>
    <ligand>
        <name>AMP</name>
        <dbReference type="ChEBI" id="CHEBI:456215"/>
    </ligand>
</feature>
<dbReference type="GO" id="GO:0046872">
    <property type="term" value="F:metal ion binding"/>
    <property type="evidence" value="ECO:0007669"/>
    <property type="project" value="UniProtKB-UniRule"/>
</dbReference>
<keyword evidence="9 18" id="KW-0630">Potassium</keyword>
<dbReference type="InterPro" id="IPR030677">
    <property type="entry name" value="Nnr"/>
</dbReference>
<comment type="catalytic activity">
    <reaction evidence="15 17 19">
        <text>(6S)-NADHX + ADP = AMP + phosphate + NADH + H(+)</text>
        <dbReference type="Rhea" id="RHEA:32223"/>
        <dbReference type="ChEBI" id="CHEBI:15378"/>
        <dbReference type="ChEBI" id="CHEBI:43474"/>
        <dbReference type="ChEBI" id="CHEBI:57945"/>
        <dbReference type="ChEBI" id="CHEBI:64074"/>
        <dbReference type="ChEBI" id="CHEBI:456215"/>
        <dbReference type="ChEBI" id="CHEBI:456216"/>
        <dbReference type="EC" id="4.2.1.136"/>
    </reaction>
</comment>